<sequence length="331" mass="37107">MGLAVVVAVPVVAVVAYGVYWLLTPILRTLNVASPFRLQATYRTETEEERRFPTLFEQGEPEVRLSVIVPAYNEQDRLPAMLNEAMRYLDQRHQHDPEQTFEIIVVDDGSKDATRQVAQSYVKANGSDIIRVLALSPNAGKGAAIQAGMLHARGAYLLMVDADGASRFSDVKQLENALKRIEQNGHGVAIGSRAHLAEQAIAKRHWVRNFLMHAFHVIVAAVACVNIRDTQCGFKLFTRASARDLFANLHLMRWAFDVELIFMAGRLGIPMAEVAIHWTEVPGSKLSLIDGAVTMFRDIVAIRVCYLTGLWQIHPWQDVFRVATREHSLQR</sequence>
<evidence type="ECO:0000256" key="12">
    <source>
        <dbReference type="ARBA" id="ARBA00045097"/>
    </source>
</evidence>
<evidence type="ECO:0000256" key="1">
    <source>
        <dbReference type="ARBA" id="ARBA00004389"/>
    </source>
</evidence>
<name>A0A0G4J758_PLABS</name>
<dbReference type="GO" id="GO:0005789">
    <property type="term" value="C:endoplasmic reticulum membrane"/>
    <property type="evidence" value="ECO:0007669"/>
    <property type="project" value="UniProtKB-SubCell"/>
</dbReference>
<evidence type="ECO:0000313" key="14">
    <source>
        <dbReference type="EMBL" id="CEP03420.1"/>
    </source>
</evidence>
<reference evidence="14 16" key="1">
    <citation type="submission" date="2015-02" db="EMBL/GenBank/DDBJ databases">
        <authorList>
            <person name="Chooi Y.-H."/>
        </authorList>
    </citation>
    <scope>NUCLEOTIDE SEQUENCE [LARGE SCALE GENOMIC DNA]</scope>
    <source>
        <strain evidence="14">E3</strain>
    </source>
</reference>
<comment type="pathway">
    <text evidence="2">Protein modification; protein glycosylation.</text>
</comment>
<evidence type="ECO:0000259" key="13">
    <source>
        <dbReference type="Pfam" id="PF00535"/>
    </source>
</evidence>
<gene>
    <name evidence="14" type="ORF">PBRA_003180</name>
    <name evidence="15" type="ORF">PLBR_LOCUS2867</name>
</gene>
<dbReference type="AlphaFoldDB" id="A0A0G4J758"/>
<dbReference type="Proteomes" id="UP000039324">
    <property type="component" value="Unassembled WGS sequence"/>
</dbReference>
<dbReference type="Proteomes" id="UP000290189">
    <property type="component" value="Unassembled WGS sequence"/>
</dbReference>
<proteinExistence type="inferred from homology"/>
<evidence type="ECO:0000256" key="11">
    <source>
        <dbReference type="ARBA" id="ARBA00023136"/>
    </source>
</evidence>
<comment type="subcellular location">
    <subcellularLocation>
        <location evidence="1">Endoplasmic reticulum membrane</location>
        <topology evidence="1">Single-pass membrane protein</topology>
    </subcellularLocation>
</comment>
<dbReference type="Pfam" id="PF00535">
    <property type="entry name" value="Glycos_transf_2"/>
    <property type="match status" value="1"/>
</dbReference>
<evidence type="ECO:0000256" key="2">
    <source>
        <dbReference type="ARBA" id="ARBA00004922"/>
    </source>
</evidence>
<reference evidence="15 17" key="2">
    <citation type="submission" date="2018-03" db="EMBL/GenBank/DDBJ databases">
        <authorList>
            <person name="Fogelqvist J."/>
        </authorList>
    </citation>
    <scope>NUCLEOTIDE SEQUENCE [LARGE SCALE GENOMIC DNA]</scope>
</reference>
<evidence type="ECO:0000313" key="17">
    <source>
        <dbReference type="Proteomes" id="UP000290189"/>
    </source>
</evidence>
<evidence type="ECO:0000256" key="5">
    <source>
        <dbReference type="ARBA" id="ARBA00022676"/>
    </source>
</evidence>
<keyword evidence="16" id="KW-1185">Reference proteome</keyword>
<dbReference type="STRING" id="37360.A0A0G4J758"/>
<organism evidence="14 16">
    <name type="scientific">Plasmodiophora brassicae</name>
    <name type="common">Clubroot disease agent</name>
    <dbReference type="NCBI Taxonomy" id="37360"/>
    <lineage>
        <taxon>Eukaryota</taxon>
        <taxon>Sar</taxon>
        <taxon>Rhizaria</taxon>
        <taxon>Endomyxa</taxon>
        <taxon>Phytomyxea</taxon>
        <taxon>Plasmodiophorida</taxon>
        <taxon>Plasmodiophoridae</taxon>
        <taxon>Plasmodiophora</taxon>
    </lineage>
</organism>
<comment type="similarity">
    <text evidence="3">Belongs to the glycosyltransferase 2 family.</text>
</comment>
<evidence type="ECO:0000256" key="7">
    <source>
        <dbReference type="ARBA" id="ARBA00022692"/>
    </source>
</evidence>
<evidence type="ECO:0000256" key="3">
    <source>
        <dbReference type="ARBA" id="ARBA00006739"/>
    </source>
</evidence>
<keyword evidence="5" id="KW-0328">Glycosyltransferase</keyword>
<dbReference type="SUPFAM" id="SSF53448">
    <property type="entry name" value="Nucleotide-diphospho-sugar transferases"/>
    <property type="match status" value="1"/>
</dbReference>
<dbReference type="OMA" id="HMVNTDA"/>
<keyword evidence="8" id="KW-0256">Endoplasmic reticulum</keyword>
<dbReference type="GO" id="GO:0004581">
    <property type="term" value="F:dolichyl-phosphate beta-glucosyltransferase activity"/>
    <property type="evidence" value="ECO:0007669"/>
    <property type="project" value="UniProtKB-EC"/>
</dbReference>
<evidence type="ECO:0000256" key="9">
    <source>
        <dbReference type="ARBA" id="ARBA00022968"/>
    </source>
</evidence>
<evidence type="ECO:0000256" key="4">
    <source>
        <dbReference type="ARBA" id="ARBA00012583"/>
    </source>
</evidence>
<keyword evidence="9" id="KW-0735">Signal-anchor</keyword>
<keyword evidence="15" id="KW-0496">Mitochondrion</keyword>
<evidence type="ECO:0000256" key="10">
    <source>
        <dbReference type="ARBA" id="ARBA00022989"/>
    </source>
</evidence>
<geneLocation type="mitochondrion" evidence="15"/>
<dbReference type="PANTHER" id="PTHR10859:SF91">
    <property type="entry name" value="DOLICHYL-PHOSPHATE BETA-GLUCOSYLTRANSFERASE"/>
    <property type="match status" value="1"/>
</dbReference>
<keyword evidence="11" id="KW-0472">Membrane</keyword>
<feature type="domain" description="Glycosyltransferase 2-like" evidence="13">
    <location>
        <begin position="66"/>
        <end position="246"/>
    </location>
</feature>
<dbReference type="CDD" id="cd04188">
    <property type="entry name" value="DPG_synthase"/>
    <property type="match status" value="1"/>
</dbReference>
<dbReference type="OrthoDB" id="3784at2759"/>
<dbReference type="EMBL" id="OVEO01000004">
    <property type="protein sequence ID" value="SPQ95652.1"/>
    <property type="molecule type" value="Genomic_DNA"/>
</dbReference>
<protein>
    <recommendedName>
        <fullName evidence="4">dolichyl-phosphate beta-glucosyltransferase</fullName>
        <ecNumber evidence="4">2.4.1.117</ecNumber>
    </recommendedName>
</protein>
<comment type="catalytic activity">
    <reaction evidence="12">
        <text>a di-trans,poly-cis-dolichyl phosphate + UDP-alpha-D-glucose = a di-trans,poly-cis-dolichyl beta-D-glucosyl phosphate + UDP</text>
        <dbReference type="Rhea" id="RHEA:15401"/>
        <dbReference type="Rhea" id="RHEA-COMP:19498"/>
        <dbReference type="Rhea" id="RHEA-COMP:19502"/>
        <dbReference type="ChEBI" id="CHEBI:57525"/>
        <dbReference type="ChEBI" id="CHEBI:57683"/>
        <dbReference type="ChEBI" id="CHEBI:58223"/>
        <dbReference type="ChEBI" id="CHEBI:58885"/>
        <dbReference type="EC" id="2.4.1.117"/>
    </reaction>
    <physiologicalReaction direction="left-to-right" evidence="12">
        <dbReference type="Rhea" id="RHEA:15402"/>
    </physiologicalReaction>
</comment>
<keyword evidence="7" id="KW-0812">Transmembrane</keyword>
<dbReference type="Gene3D" id="3.90.550.10">
    <property type="entry name" value="Spore Coat Polysaccharide Biosynthesis Protein SpsA, Chain A"/>
    <property type="match status" value="1"/>
</dbReference>
<evidence type="ECO:0000256" key="8">
    <source>
        <dbReference type="ARBA" id="ARBA00022824"/>
    </source>
</evidence>
<dbReference type="GO" id="GO:0006487">
    <property type="term" value="P:protein N-linked glycosylation"/>
    <property type="evidence" value="ECO:0007669"/>
    <property type="project" value="TreeGrafter"/>
</dbReference>
<dbReference type="EMBL" id="CDSF01000144">
    <property type="protein sequence ID" value="CEP03420.1"/>
    <property type="molecule type" value="Genomic_DNA"/>
</dbReference>
<dbReference type="PANTHER" id="PTHR10859">
    <property type="entry name" value="GLYCOSYL TRANSFERASE"/>
    <property type="match status" value="1"/>
</dbReference>
<accession>A0A0G4J758</accession>
<keyword evidence="10" id="KW-1133">Transmembrane helix</keyword>
<dbReference type="EC" id="2.4.1.117" evidence="4"/>
<keyword evidence="6" id="KW-0808">Transferase</keyword>
<dbReference type="InterPro" id="IPR035518">
    <property type="entry name" value="DPG_synthase"/>
</dbReference>
<dbReference type="InterPro" id="IPR029044">
    <property type="entry name" value="Nucleotide-diphossugar_trans"/>
</dbReference>
<dbReference type="InterPro" id="IPR001173">
    <property type="entry name" value="Glyco_trans_2-like"/>
</dbReference>
<evidence type="ECO:0000313" key="15">
    <source>
        <dbReference type="EMBL" id="SPQ95652.1"/>
    </source>
</evidence>
<evidence type="ECO:0000256" key="6">
    <source>
        <dbReference type="ARBA" id="ARBA00022679"/>
    </source>
</evidence>
<evidence type="ECO:0000313" key="16">
    <source>
        <dbReference type="Proteomes" id="UP000039324"/>
    </source>
</evidence>